<dbReference type="CDD" id="cd01392">
    <property type="entry name" value="HTH_LacI"/>
    <property type="match status" value="1"/>
</dbReference>
<dbReference type="SMART" id="SM00354">
    <property type="entry name" value="HTH_LACI"/>
    <property type="match status" value="1"/>
</dbReference>
<proteinExistence type="predicted"/>
<dbReference type="Gene3D" id="3.40.50.2300">
    <property type="match status" value="2"/>
</dbReference>
<dbReference type="PANTHER" id="PTHR30146:SF109">
    <property type="entry name" value="HTH-TYPE TRANSCRIPTIONAL REGULATOR GALS"/>
    <property type="match status" value="1"/>
</dbReference>
<evidence type="ECO:0000256" key="1">
    <source>
        <dbReference type="ARBA" id="ARBA00023015"/>
    </source>
</evidence>
<dbReference type="CDD" id="cd06267">
    <property type="entry name" value="PBP1_LacI_sugar_binding-like"/>
    <property type="match status" value="1"/>
</dbReference>
<evidence type="ECO:0000313" key="5">
    <source>
        <dbReference type="EMBL" id="KTR93145.1"/>
    </source>
</evidence>
<dbReference type="PANTHER" id="PTHR30146">
    <property type="entry name" value="LACI-RELATED TRANSCRIPTIONAL REPRESSOR"/>
    <property type="match status" value="1"/>
</dbReference>
<dbReference type="PROSITE" id="PS50932">
    <property type="entry name" value="HTH_LACI_2"/>
    <property type="match status" value="1"/>
</dbReference>
<dbReference type="InterPro" id="IPR028082">
    <property type="entry name" value="Peripla_BP_I"/>
</dbReference>
<dbReference type="PRINTS" id="PR00036">
    <property type="entry name" value="HTHLACI"/>
</dbReference>
<evidence type="ECO:0000256" key="3">
    <source>
        <dbReference type="ARBA" id="ARBA00023163"/>
    </source>
</evidence>
<evidence type="ECO:0000313" key="6">
    <source>
        <dbReference type="Proteomes" id="UP000075025"/>
    </source>
</evidence>
<evidence type="ECO:0000259" key="4">
    <source>
        <dbReference type="PROSITE" id="PS50932"/>
    </source>
</evidence>
<dbReference type="GO" id="GO:0003700">
    <property type="term" value="F:DNA-binding transcription factor activity"/>
    <property type="evidence" value="ECO:0007669"/>
    <property type="project" value="TreeGrafter"/>
</dbReference>
<keyword evidence="3" id="KW-0804">Transcription</keyword>
<name>A0A147EUS9_MICTE</name>
<gene>
    <name evidence="5" type="ORF">NS220_13385</name>
</gene>
<dbReference type="PATRIC" id="fig|2033.6.peg.3991"/>
<dbReference type="Proteomes" id="UP000075025">
    <property type="component" value="Unassembled WGS sequence"/>
</dbReference>
<dbReference type="Pfam" id="PF00532">
    <property type="entry name" value="Peripla_BP_1"/>
    <property type="match status" value="1"/>
</dbReference>
<dbReference type="SUPFAM" id="SSF47413">
    <property type="entry name" value="lambda repressor-like DNA-binding domains"/>
    <property type="match status" value="1"/>
</dbReference>
<protein>
    <submittedName>
        <fullName evidence="5">LacI family transcriptional regulator</fullName>
    </submittedName>
</protein>
<dbReference type="Pfam" id="PF00356">
    <property type="entry name" value="LacI"/>
    <property type="match status" value="1"/>
</dbReference>
<dbReference type="Gene3D" id="1.10.260.40">
    <property type="entry name" value="lambda repressor-like DNA-binding domains"/>
    <property type="match status" value="1"/>
</dbReference>
<feature type="domain" description="HTH lacI-type" evidence="4">
    <location>
        <begin position="2"/>
        <end position="56"/>
    </location>
</feature>
<dbReference type="InterPro" id="IPR001761">
    <property type="entry name" value="Peripla_BP/Lac1_sug-bd_dom"/>
</dbReference>
<accession>A0A147EUS9</accession>
<dbReference type="GO" id="GO:0000976">
    <property type="term" value="F:transcription cis-regulatory region binding"/>
    <property type="evidence" value="ECO:0007669"/>
    <property type="project" value="TreeGrafter"/>
</dbReference>
<dbReference type="InterPro" id="IPR010982">
    <property type="entry name" value="Lambda_DNA-bd_dom_sf"/>
</dbReference>
<dbReference type="AlphaFoldDB" id="A0A147EUS9"/>
<sequence length="326" mass="35416">MTTMRDVAQRAGVSTKTVSRVFNDDPHVLPETRALVETAMRELNYVPNALATTFRAGRASVIGVAVPDVVDPFFAAIARSVEDTARRHGLSTLVTSLGEDPADERPALESLLGRQLTGLVIAPVGTDHSWLERWRGHTPIVFVDRAPAGLSTDTFTENDEAGAHLATTHLLSHGHRRIAYIGDRVHLSTETKRVEGWRRALREAGVEIDERLVVSQVSDRESAASVLEALRALDEPPTAIFSANARSSMALAHVLRGSPLPFVGFGDFPMADTLTPAVTVIDQDPRRIGALAAERVFARLAPDEGRGLEEVTVIDVSLVERESCRI</sequence>
<reference evidence="5 6" key="1">
    <citation type="journal article" date="2016" name="Front. Microbiol.">
        <title>Genomic Resource of Rice Seed Associated Bacteria.</title>
        <authorList>
            <person name="Midha S."/>
            <person name="Bansal K."/>
            <person name="Sharma S."/>
            <person name="Kumar N."/>
            <person name="Patil P.P."/>
            <person name="Chaudhry V."/>
            <person name="Patil P.B."/>
        </authorList>
    </citation>
    <scope>NUCLEOTIDE SEQUENCE [LARGE SCALE GENOMIC DNA]</scope>
    <source>
        <strain evidence="5 6">NS220</strain>
    </source>
</reference>
<keyword evidence="1" id="KW-0805">Transcription regulation</keyword>
<dbReference type="EMBL" id="LDRT01000094">
    <property type="protein sequence ID" value="KTR93145.1"/>
    <property type="molecule type" value="Genomic_DNA"/>
</dbReference>
<keyword evidence="2" id="KW-0238">DNA-binding</keyword>
<dbReference type="SUPFAM" id="SSF53822">
    <property type="entry name" value="Periplasmic binding protein-like I"/>
    <property type="match status" value="1"/>
</dbReference>
<evidence type="ECO:0000256" key="2">
    <source>
        <dbReference type="ARBA" id="ARBA00023125"/>
    </source>
</evidence>
<dbReference type="InterPro" id="IPR000843">
    <property type="entry name" value="HTH_LacI"/>
</dbReference>
<comment type="caution">
    <text evidence="5">The sequence shown here is derived from an EMBL/GenBank/DDBJ whole genome shotgun (WGS) entry which is preliminary data.</text>
</comment>
<organism evidence="5 6">
    <name type="scientific">Microbacterium testaceum</name>
    <name type="common">Aureobacterium testaceum</name>
    <name type="synonym">Brevibacterium testaceum</name>
    <dbReference type="NCBI Taxonomy" id="2033"/>
    <lineage>
        <taxon>Bacteria</taxon>
        <taxon>Bacillati</taxon>
        <taxon>Actinomycetota</taxon>
        <taxon>Actinomycetes</taxon>
        <taxon>Micrococcales</taxon>
        <taxon>Microbacteriaceae</taxon>
        <taxon>Microbacterium</taxon>
    </lineage>
</organism>